<evidence type="ECO:0000313" key="3">
    <source>
        <dbReference type="Proteomes" id="UP000056453"/>
    </source>
</evidence>
<proteinExistence type="predicted"/>
<dbReference type="AlphaFoldDB" id="A0AAW3MSS9"/>
<name>A0AAW3MSS9_9BURK</name>
<protein>
    <submittedName>
        <fullName evidence="2">Uncharacterized protein</fullName>
    </submittedName>
</protein>
<feature type="signal peptide" evidence="1">
    <location>
        <begin position="1"/>
        <end position="24"/>
    </location>
</feature>
<reference evidence="2 3" key="1">
    <citation type="submission" date="2015-11" db="EMBL/GenBank/DDBJ databases">
        <title>Expanding the genomic diversity of Burkholderia species for the development of highly accurate diagnostics.</title>
        <authorList>
            <person name="Sahl J."/>
            <person name="Keim P."/>
            <person name="Wagner D."/>
        </authorList>
    </citation>
    <scope>NUCLEOTIDE SEQUENCE [LARGE SCALE GENOMIC DNA]</scope>
    <source>
        <strain evidence="2 3">MSMB1808WGS</strain>
    </source>
</reference>
<dbReference type="RefSeq" id="WP_059954079.1">
    <property type="nucleotide sequence ID" value="NZ_LPBJ01000047.1"/>
</dbReference>
<organism evidence="2 3">
    <name type="scientific">Burkholderia ubonensis</name>
    <dbReference type="NCBI Taxonomy" id="101571"/>
    <lineage>
        <taxon>Bacteria</taxon>
        <taxon>Pseudomonadati</taxon>
        <taxon>Pseudomonadota</taxon>
        <taxon>Betaproteobacteria</taxon>
        <taxon>Burkholderiales</taxon>
        <taxon>Burkholderiaceae</taxon>
        <taxon>Burkholderia</taxon>
        <taxon>Burkholderia cepacia complex</taxon>
    </lineage>
</organism>
<dbReference type="Proteomes" id="UP000056453">
    <property type="component" value="Unassembled WGS sequence"/>
</dbReference>
<evidence type="ECO:0000313" key="2">
    <source>
        <dbReference type="EMBL" id="KVP97974.1"/>
    </source>
</evidence>
<dbReference type="EMBL" id="LPBJ01000047">
    <property type="protein sequence ID" value="KVP97974.1"/>
    <property type="molecule type" value="Genomic_DNA"/>
</dbReference>
<sequence>MRVRAVPHSLVALAIGLAALSAHAAPAADASKQLIRMTSVEVYGHKIMLAKYLSNGQVCQQYVKEAGSTTSPDRYQWDVKLGEICGRPELRIVDGESELFPAKLVDWNTARFGGGSVGVPMFGVMHVSTDDELVQP</sequence>
<gene>
    <name evidence="2" type="ORF">WJ96_05230</name>
</gene>
<evidence type="ECO:0000256" key="1">
    <source>
        <dbReference type="SAM" id="SignalP"/>
    </source>
</evidence>
<accession>A0AAW3MSS9</accession>
<feature type="chain" id="PRO_5043946610" evidence="1">
    <location>
        <begin position="25"/>
        <end position="136"/>
    </location>
</feature>
<comment type="caution">
    <text evidence="2">The sequence shown here is derived from an EMBL/GenBank/DDBJ whole genome shotgun (WGS) entry which is preliminary data.</text>
</comment>
<keyword evidence="1" id="KW-0732">Signal</keyword>
<keyword evidence="3" id="KW-1185">Reference proteome</keyword>